<dbReference type="GeneTree" id="ENSGT00940000171721"/>
<keyword evidence="3" id="KW-1185">Reference proteome</keyword>
<dbReference type="AlphaFoldDB" id="A0A3Q3MYY3"/>
<dbReference type="InterPro" id="IPR004244">
    <property type="entry name" value="Transposase_22"/>
</dbReference>
<feature type="coiled-coil region" evidence="1">
    <location>
        <begin position="19"/>
        <end position="67"/>
    </location>
</feature>
<dbReference type="Gene3D" id="1.20.5.340">
    <property type="match status" value="1"/>
</dbReference>
<sequence length="171" mass="19947">MELKFAELQPTLDKLSSHVEDNTKRITEIESRVSDAEDRTCSLENKVAELERRVKTVKERAEDSENRTELQPPIQHQTMQLLHQKKGILIVAREKGELNYKGSKIHIQQDLSAQVRDARRWFNGVCEQVICNGMRFQMHYPANLSFTYNEKYYSFRSAEEAGSFLNLVKEL</sequence>
<reference evidence="2" key="1">
    <citation type="submission" date="2025-08" db="UniProtKB">
        <authorList>
            <consortium name="Ensembl"/>
        </authorList>
    </citation>
    <scope>IDENTIFICATION</scope>
</reference>
<dbReference type="Proteomes" id="UP000261640">
    <property type="component" value="Unplaced"/>
</dbReference>
<dbReference type="Gene3D" id="3.30.250.20">
    <property type="entry name" value="L1 transposable element, C-terminal domain"/>
    <property type="match status" value="1"/>
</dbReference>
<organism evidence="2 3">
    <name type="scientific">Mastacembelus armatus</name>
    <name type="common">zig-zag eel</name>
    <dbReference type="NCBI Taxonomy" id="205130"/>
    <lineage>
        <taxon>Eukaryota</taxon>
        <taxon>Metazoa</taxon>
        <taxon>Chordata</taxon>
        <taxon>Craniata</taxon>
        <taxon>Vertebrata</taxon>
        <taxon>Euteleostomi</taxon>
        <taxon>Actinopterygii</taxon>
        <taxon>Neopterygii</taxon>
        <taxon>Teleostei</taxon>
        <taxon>Neoteleostei</taxon>
        <taxon>Acanthomorphata</taxon>
        <taxon>Anabantaria</taxon>
        <taxon>Synbranchiformes</taxon>
        <taxon>Mastacembelidae</taxon>
        <taxon>Mastacembelus</taxon>
    </lineage>
</organism>
<dbReference type="InParanoid" id="A0A3Q3MYY3"/>
<keyword evidence="1" id="KW-0175">Coiled coil</keyword>
<evidence type="ECO:0000313" key="2">
    <source>
        <dbReference type="Ensembl" id="ENSMAMP00000032983.1"/>
    </source>
</evidence>
<proteinExistence type="predicted"/>
<dbReference type="InterPro" id="IPR042566">
    <property type="entry name" value="L1_C"/>
</dbReference>
<accession>A0A3Q3MYY3</accession>
<dbReference type="STRING" id="205130.ENSMAMP00000032983"/>
<dbReference type="Ensembl" id="ENSMAMT00000033838.2">
    <property type="protein sequence ID" value="ENSMAMP00000032983.1"/>
    <property type="gene ID" value="ENSMAMG00000022195.2"/>
</dbReference>
<protein>
    <submittedName>
        <fullName evidence="2">Uncharacterized protein</fullName>
    </submittedName>
</protein>
<dbReference type="PANTHER" id="PTHR11505">
    <property type="entry name" value="L1 TRANSPOSABLE ELEMENT-RELATED"/>
    <property type="match status" value="1"/>
</dbReference>
<reference evidence="2" key="2">
    <citation type="submission" date="2025-09" db="UniProtKB">
        <authorList>
            <consortium name="Ensembl"/>
        </authorList>
    </citation>
    <scope>IDENTIFICATION</scope>
</reference>
<evidence type="ECO:0000256" key="1">
    <source>
        <dbReference type="SAM" id="Coils"/>
    </source>
</evidence>
<name>A0A3Q3MYY3_9TELE</name>
<dbReference type="SUPFAM" id="SSF57997">
    <property type="entry name" value="Tropomyosin"/>
    <property type="match status" value="1"/>
</dbReference>
<evidence type="ECO:0000313" key="3">
    <source>
        <dbReference type="Proteomes" id="UP000261640"/>
    </source>
</evidence>